<gene>
    <name evidence="6" type="ordered locus">Acel_1889</name>
</gene>
<keyword evidence="3" id="KW-0804">Transcription</keyword>
<dbReference type="PRINTS" id="PR00598">
    <property type="entry name" value="HTHMARR"/>
</dbReference>
<dbReference type="PROSITE" id="PS50995">
    <property type="entry name" value="HTH_MARR_2"/>
    <property type="match status" value="1"/>
</dbReference>
<dbReference type="eggNOG" id="COG1846">
    <property type="taxonomic scope" value="Bacteria"/>
</dbReference>
<dbReference type="GO" id="GO:0003677">
    <property type="term" value="F:DNA binding"/>
    <property type="evidence" value="ECO:0007669"/>
    <property type="project" value="UniProtKB-KW"/>
</dbReference>
<dbReference type="HOGENOM" id="CLU_083287_15_0_11"/>
<sequence>MHANDDPRVYGLLTALYTVARNAHRLRQVGVDSACDKAGYSILFTLRDTGPLRLSELAAAMHLDISTISRQVHALIAGGFCVASDDPADRRARRLTLTDRGHAELKEIVRQLGTALAETVQSWPDADVDTLTTLLRRLAADLETTLLARHSGRPRVRRLDEPALHAAEPAEQASAHDVPEQSDVLDLKETMQ</sequence>
<dbReference type="InParanoid" id="A0LW51"/>
<reference evidence="6 7" key="1">
    <citation type="journal article" date="2009" name="Genome Res.">
        <title>Complete genome of the cellulolytic thermophile Acidothermus cellulolyticus 11B provides insights into its ecophysiological and evolutionary adaptations.</title>
        <authorList>
            <person name="Barabote R.D."/>
            <person name="Xie G."/>
            <person name="Leu D.H."/>
            <person name="Normand P."/>
            <person name="Necsulea A."/>
            <person name="Daubin V."/>
            <person name="Medigue C."/>
            <person name="Adney W.S."/>
            <person name="Xu X.C."/>
            <person name="Lapidus A."/>
            <person name="Parales R.E."/>
            <person name="Detter C."/>
            <person name="Pujic P."/>
            <person name="Bruce D."/>
            <person name="Lavire C."/>
            <person name="Challacombe J.F."/>
            <person name="Brettin T.S."/>
            <person name="Berry A.M."/>
        </authorList>
    </citation>
    <scope>NUCLEOTIDE SEQUENCE [LARGE SCALE GENOMIC DNA]</scope>
    <source>
        <strain evidence="7">ATCC 43068 / DSM 8971 / 11B</strain>
    </source>
</reference>
<evidence type="ECO:0000256" key="3">
    <source>
        <dbReference type="ARBA" id="ARBA00023163"/>
    </source>
</evidence>
<dbReference type="SUPFAM" id="SSF46785">
    <property type="entry name" value="Winged helix' DNA-binding domain"/>
    <property type="match status" value="1"/>
</dbReference>
<dbReference type="PANTHER" id="PTHR39515:SF2">
    <property type="entry name" value="HTH-TYPE TRANSCRIPTIONAL REGULATOR RV0880"/>
    <property type="match status" value="1"/>
</dbReference>
<dbReference type="Pfam" id="PF01047">
    <property type="entry name" value="MarR"/>
    <property type="match status" value="1"/>
</dbReference>
<evidence type="ECO:0000259" key="5">
    <source>
        <dbReference type="PROSITE" id="PS50995"/>
    </source>
</evidence>
<feature type="domain" description="HTH marR-type" evidence="5">
    <location>
        <begin position="9"/>
        <end position="140"/>
    </location>
</feature>
<dbReference type="InterPro" id="IPR036390">
    <property type="entry name" value="WH_DNA-bd_sf"/>
</dbReference>
<keyword evidence="1" id="KW-0805">Transcription regulation</keyword>
<dbReference type="EMBL" id="CP000481">
    <property type="protein sequence ID" value="ABK53661.1"/>
    <property type="molecule type" value="Genomic_DNA"/>
</dbReference>
<organism evidence="6 7">
    <name type="scientific">Acidothermus cellulolyticus (strain ATCC 43068 / DSM 8971 / 11B)</name>
    <dbReference type="NCBI Taxonomy" id="351607"/>
    <lineage>
        <taxon>Bacteria</taxon>
        <taxon>Bacillati</taxon>
        <taxon>Actinomycetota</taxon>
        <taxon>Actinomycetes</taxon>
        <taxon>Acidothermales</taxon>
        <taxon>Acidothermaceae</taxon>
        <taxon>Acidothermus</taxon>
    </lineage>
</organism>
<dbReference type="InterPro" id="IPR000835">
    <property type="entry name" value="HTH_MarR-typ"/>
</dbReference>
<dbReference type="STRING" id="351607.Acel_1889"/>
<evidence type="ECO:0000256" key="2">
    <source>
        <dbReference type="ARBA" id="ARBA00023125"/>
    </source>
</evidence>
<name>A0LW51_ACIC1</name>
<keyword evidence="7" id="KW-1185">Reference proteome</keyword>
<dbReference type="OrthoDB" id="5148120at2"/>
<dbReference type="Proteomes" id="UP000008221">
    <property type="component" value="Chromosome"/>
</dbReference>
<dbReference type="InterPro" id="IPR052526">
    <property type="entry name" value="HTH-type_Bedaq_tolerance"/>
</dbReference>
<dbReference type="InterPro" id="IPR023187">
    <property type="entry name" value="Tscrpt_reg_MarR-type_CS"/>
</dbReference>
<accession>A0LW51</accession>
<dbReference type="KEGG" id="ace:Acel_1889"/>
<dbReference type="AlphaFoldDB" id="A0LW51"/>
<dbReference type="InterPro" id="IPR036388">
    <property type="entry name" value="WH-like_DNA-bd_sf"/>
</dbReference>
<evidence type="ECO:0000313" key="6">
    <source>
        <dbReference type="EMBL" id="ABK53661.1"/>
    </source>
</evidence>
<dbReference type="PANTHER" id="PTHR39515">
    <property type="entry name" value="CONSERVED PROTEIN"/>
    <property type="match status" value="1"/>
</dbReference>
<evidence type="ECO:0000256" key="4">
    <source>
        <dbReference type="SAM" id="MobiDB-lite"/>
    </source>
</evidence>
<evidence type="ECO:0000256" key="1">
    <source>
        <dbReference type="ARBA" id="ARBA00023015"/>
    </source>
</evidence>
<evidence type="ECO:0000313" key="7">
    <source>
        <dbReference type="Proteomes" id="UP000008221"/>
    </source>
</evidence>
<dbReference type="SMART" id="SM00347">
    <property type="entry name" value="HTH_MARR"/>
    <property type="match status" value="1"/>
</dbReference>
<proteinExistence type="predicted"/>
<protein>
    <submittedName>
        <fullName evidence="6">Transcriptional regulator, MarR family</fullName>
    </submittedName>
</protein>
<dbReference type="PROSITE" id="PS01117">
    <property type="entry name" value="HTH_MARR_1"/>
    <property type="match status" value="1"/>
</dbReference>
<keyword evidence="2" id="KW-0238">DNA-binding</keyword>
<feature type="region of interest" description="Disordered" evidence="4">
    <location>
        <begin position="164"/>
        <end position="192"/>
    </location>
</feature>
<dbReference type="RefSeq" id="WP_011720724.1">
    <property type="nucleotide sequence ID" value="NC_008578.1"/>
</dbReference>
<dbReference type="Gene3D" id="1.10.10.10">
    <property type="entry name" value="Winged helix-like DNA-binding domain superfamily/Winged helix DNA-binding domain"/>
    <property type="match status" value="1"/>
</dbReference>
<dbReference type="GO" id="GO:0003700">
    <property type="term" value="F:DNA-binding transcription factor activity"/>
    <property type="evidence" value="ECO:0007669"/>
    <property type="project" value="InterPro"/>
</dbReference>